<proteinExistence type="predicted"/>
<dbReference type="EMBL" id="WTPW01000027">
    <property type="protein sequence ID" value="KAF0557668.1"/>
    <property type="molecule type" value="Genomic_DNA"/>
</dbReference>
<name>A0A8H4EV11_GIGMA</name>
<evidence type="ECO:0000313" key="2">
    <source>
        <dbReference type="Proteomes" id="UP000439903"/>
    </source>
</evidence>
<reference evidence="1 2" key="1">
    <citation type="journal article" date="2019" name="Environ. Microbiol.">
        <title>At the nexus of three kingdoms: the genome of the mycorrhizal fungus Gigaspora margarita provides insights into plant, endobacterial and fungal interactions.</title>
        <authorList>
            <person name="Venice F."/>
            <person name="Ghignone S."/>
            <person name="Salvioli di Fossalunga A."/>
            <person name="Amselem J."/>
            <person name="Novero M."/>
            <person name="Xianan X."/>
            <person name="Sedzielewska Toro K."/>
            <person name="Morin E."/>
            <person name="Lipzen A."/>
            <person name="Grigoriev I.V."/>
            <person name="Henrissat B."/>
            <person name="Martin F.M."/>
            <person name="Bonfante P."/>
        </authorList>
    </citation>
    <scope>NUCLEOTIDE SEQUENCE [LARGE SCALE GENOMIC DNA]</scope>
    <source>
        <strain evidence="1 2">BEG34</strain>
    </source>
</reference>
<dbReference type="AlphaFoldDB" id="A0A8H4EV11"/>
<dbReference type="Proteomes" id="UP000439903">
    <property type="component" value="Unassembled WGS sequence"/>
</dbReference>
<keyword evidence="2" id="KW-1185">Reference proteome</keyword>
<evidence type="ECO:0000313" key="1">
    <source>
        <dbReference type="EMBL" id="KAF0557668.1"/>
    </source>
</evidence>
<dbReference type="OrthoDB" id="5135119at2759"/>
<gene>
    <name evidence="1" type="ORF">F8M41_012801</name>
</gene>
<accession>A0A8H4EV11</accession>
<comment type="caution">
    <text evidence="1">The sequence shown here is derived from an EMBL/GenBank/DDBJ whole genome shotgun (WGS) entry which is preliminary data.</text>
</comment>
<sequence>MTSNQNQDFCTRAVYFVMSNYVAIIYGSAAGITDDGDYDITGQNLIDLLETKRHHLESLHENYTCGVCFTGDNCPLARIFMQDINTNPARCANVVDSSQLDIDISNDQVPLYVILHHYQYPTAYTHYSLIAAVEQNWNLGCLKNDCTATPFTNYLVHP</sequence>
<protein>
    <submittedName>
        <fullName evidence="1">Acid phosphatase</fullName>
    </submittedName>
</protein>
<organism evidence="1 2">
    <name type="scientific">Gigaspora margarita</name>
    <dbReference type="NCBI Taxonomy" id="4874"/>
    <lineage>
        <taxon>Eukaryota</taxon>
        <taxon>Fungi</taxon>
        <taxon>Fungi incertae sedis</taxon>
        <taxon>Mucoromycota</taxon>
        <taxon>Glomeromycotina</taxon>
        <taxon>Glomeromycetes</taxon>
        <taxon>Diversisporales</taxon>
        <taxon>Gigasporaceae</taxon>
        <taxon>Gigaspora</taxon>
    </lineage>
</organism>